<dbReference type="VEuPathDB" id="ToxoDB:CSUI_006465"/>
<proteinExistence type="predicted"/>
<reference evidence="1 2" key="1">
    <citation type="journal article" date="2017" name="Int. J. Parasitol.">
        <title>The genome of the protozoan parasite Cystoisospora suis and a reverse vaccinology approach to identify vaccine candidates.</title>
        <authorList>
            <person name="Palmieri N."/>
            <person name="Shrestha A."/>
            <person name="Ruttkowski B."/>
            <person name="Beck T."/>
            <person name="Vogl C."/>
            <person name="Tomley F."/>
            <person name="Blake D.P."/>
            <person name="Joachim A."/>
        </authorList>
    </citation>
    <scope>NUCLEOTIDE SEQUENCE [LARGE SCALE GENOMIC DNA]</scope>
    <source>
        <strain evidence="1 2">Wien I</strain>
    </source>
</reference>
<evidence type="ECO:0000313" key="2">
    <source>
        <dbReference type="Proteomes" id="UP000221165"/>
    </source>
</evidence>
<dbReference type="AlphaFoldDB" id="A0A2C6KRM3"/>
<sequence>VLGCAVIRFCGKTFDIVRHEDRILVASCVKSCVSSRESK</sequence>
<evidence type="ECO:0000313" key="1">
    <source>
        <dbReference type="EMBL" id="PHJ19699.1"/>
    </source>
</evidence>
<dbReference type="GeneID" id="94429835"/>
<organism evidence="1 2">
    <name type="scientific">Cystoisospora suis</name>
    <dbReference type="NCBI Taxonomy" id="483139"/>
    <lineage>
        <taxon>Eukaryota</taxon>
        <taxon>Sar</taxon>
        <taxon>Alveolata</taxon>
        <taxon>Apicomplexa</taxon>
        <taxon>Conoidasida</taxon>
        <taxon>Coccidia</taxon>
        <taxon>Eucoccidiorida</taxon>
        <taxon>Eimeriorina</taxon>
        <taxon>Sarcocystidae</taxon>
        <taxon>Cystoisospora</taxon>
    </lineage>
</organism>
<name>A0A2C6KRM3_9APIC</name>
<dbReference type="EMBL" id="MIGC01003274">
    <property type="protein sequence ID" value="PHJ19699.1"/>
    <property type="molecule type" value="Genomic_DNA"/>
</dbReference>
<accession>A0A2C6KRM3</accession>
<feature type="non-terminal residue" evidence="1">
    <location>
        <position position="1"/>
    </location>
</feature>
<dbReference type="RefSeq" id="XP_067921396.1">
    <property type="nucleotide sequence ID" value="XM_068066624.1"/>
</dbReference>
<comment type="caution">
    <text evidence="1">The sequence shown here is derived from an EMBL/GenBank/DDBJ whole genome shotgun (WGS) entry which is preliminary data.</text>
</comment>
<gene>
    <name evidence="1" type="ORF">CSUI_006465</name>
</gene>
<protein>
    <submittedName>
        <fullName evidence="1">Uncharacterized protein</fullName>
    </submittedName>
</protein>
<keyword evidence="2" id="KW-1185">Reference proteome</keyword>
<dbReference type="Proteomes" id="UP000221165">
    <property type="component" value="Unassembled WGS sequence"/>
</dbReference>